<organism evidence="3 4">
    <name type="scientific">SAR86 cluster bacterium</name>
    <dbReference type="NCBI Taxonomy" id="2030880"/>
    <lineage>
        <taxon>Bacteria</taxon>
        <taxon>Pseudomonadati</taxon>
        <taxon>Pseudomonadota</taxon>
        <taxon>Gammaproteobacteria</taxon>
        <taxon>SAR86 cluster</taxon>
    </lineage>
</organism>
<evidence type="ECO:0000313" key="3">
    <source>
        <dbReference type="EMBL" id="PCI75610.1"/>
    </source>
</evidence>
<evidence type="ECO:0000256" key="1">
    <source>
        <dbReference type="SAM" id="SignalP"/>
    </source>
</evidence>
<dbReference type="InterPro" id="IPR032033">
    <property type="entry name" value="Cytochrome_P460"/>
</dbReference>
<feature type="domain" description="Cytochrome P460" evidence="2">
    <location>
        <begin position="43"/>
        <end position="179"/>
    </location>
</feature>
<feature type="signal peptide" evidence="1">
    <location>
        <begin position="1"/>
        <end position="29"/>
    </location>
</feature>
<accession>A0A2A4WZ67</accession>
<dbReference type="InterPro" id="IPR038142">
    <property type="entry name" value="Cytochrome_P460_sp"/>
</dbReference>
<reference evidence="4" key="1">
    <citation type="submission" date="2017-08" db="EMBL/GenBank/DDBJ databases">
        <title>A dynamic microbial community with high functional redundancy inhabits the cold, oxic subseafloor aquifer.</title>
        <authorList>
            <person name="Tully B.J."/>
            <person name="Wheat C.G."/>
            <person name="Glazer B.T."/>
            <person name="Huber J.A."/>
        </authorList>
    </citation>
    <scope>NUCLEOTIDE SEQUENCE [LARGE SCALE GENOMIC DNA]</scope>
</reference>
<evidence type="ECO:0000313" key="4">
    <source>
        <dbReference type="Proteomes" id="UP000218767"/>
    </source>
</evidence>
<evidence type="ECO:0000259" key="2">
    <source>
        <dbReference type="Pfam" id="PF16694"/>
    </source>
</evidence>
<dbReference type="Proteomes" id="UP000218767">
    <property type="component" value="Unassembled WGS sequence"/>
</dbReference>
<keyword evidence="1" id="KW-0732">Signal</keyword>
<name>A0A2A4WZ67_9GAMM</name>
<dbReference type="EMBL" id="NVUL01000071">
    <property type="protein sequence ID" value="PCI75610.1"/>
    <property type="molecule type" value="Genomic_DNA"/>
</dbReference>
<dbReference type="CDD" id="cd20751">
    <property type="entry name" value="cyt_P460_Ne-like"/>
    <property type="match status" value="1"/>
</dbReference>
<proteinExistence type="predicted"/>
<protein>
    <submittedName>
        <fullName evidence="3">Cytochrome P460</fullName>
    </submittedName>
</protein>
<gene>
    <name evidence="3" type="ORF">COB20_12490</name>
</gene>
<sequence length="207" mass="22485">MHKSLVSLPTFIKTLPALIFLIAASTVSAAEYFTIEDGELQRPTGYREWVYVGTPVTPDELNDGKAAFPEFHNVYIDPESWAHWKVTGEFREGTILIKELVAVGSKAAVSGNGYFQGDFVGLEATIKSAEYFPNEPGNWAYYSFSTPDLETLTTTAEQMPTASCNSCHDASASDDFVFTQYYPVLRAGKGTGPAATGGVLSSLIMGR</sequence>
<dbReference type="AlphaFoldDB" id="A0A2A4WZ67"/>
<dbReference type="Gene3D" id="3.50.70.20">
    <property type="entry name" value="Cytochrome P460"/>
    <property type="match status" value="1"/>
</dbReference>
<feature type="chain" id="PRO_5012495147" evidence="1">
    <location>
        <begin position="30"/>
        <end position="207"/>
    </location>
</feature>
<comment type="caution">
    <text evidence="3">The sequence shown here is derived from an EMBL/GenBank/DDBJ whole genome shotgun (WGS) entry which is preliminary data.</text>
</comment>
<dbReference type="Pfam" id="PF16694">
    <property type="entry name" value="Cytochrome_P460"/>
    <property type="match status" value="1"/>
</dbReference>